<evidence type="ECO:0000256" key="1">
    <source>
        <dbReference type="SAM" id="MobiDB-lite"/>
    </source>
</evidence>
<sequence length="111" mass="12490">MNERIAGSPSKRVSKIFSFRTEDQTTPMGKRRRRKDDNEEDDDEIVLPSDPLTTDGPTLQHLGNKRPRPPRRNQNHPAGLKKAVETGPSSIWDLPASDDTDNNSTPVETKK</sequence>
<dbReference type="EnsemblMetazoa" id="XM_020008248.1">
    <property type="protein sequence ID" value="XP_019863807.1"/>
    <property type="gene ID" value="LOC109592950"/>
</dbReference>
<dbReference type="Proteomes" id="UP000007879">
    <property type="component" value="Unassembled WGS sequence"/>
</dbReference>
<feature type="region of interest" description="Disordered" evidence="1">
    <location>
        <begin position="1"/>
        <end position="111"/>
    </location>
</feature>
<evidence type="ECO:0000313" key="3">
    <source>
        <dbReference type="Proteomes" id="UP000007879"/>
    </source>
</evidence>
<dbReference type="RefSeq" id="XP_019863807.1">
    <property type="nucleotide sequence ID" value="XM_020008248.1"/>
</dbReference>
<dbReference type="AlphaFoldDB" id="A0AAN0K3S8"/>
<protein>
    <submittedName>
        <fullName evidence="2">Uncharacterized protein</fullName>
    </submittedName>
</protein>
<reference evidence="3" key="1">
    <citation type="journal article" date="2010" name="Nature">
        <title>The Amphimedon queenslandica genome and the evolution of animal complexity.</title>
        <authorList>
            <person name="Srivastava M."/>
            <person name="Simakov O."/>
            <person name="Chapman J."/>
            <person name="Fahey B."/>
            <person name="Gauthier M.E."/>
            <person name="Mitros T."/>
            <person name="Richards G.S."/>
            <person name="Conaco C."/>
            <person name="Dacre M."/>
            <person name="Hellsten U."/>
            <person name="Larroux C."/>
            <person name="Putnam N.H."/>
            <person name="Stanke M."/>
            <person name="Adamska M."/>
            <person name="Darling A."/>
            <person name="Degnan S.M."/>
            <person name="Oakley T.H."/>
            <person name="Plachetzki D.C."/>
            <person name="Zhai Y."/>
            <person name="Adamski M."/>
            <person name="Calcino A."/>
            <person name="Cummins S.F."/>
            <person name="Goodstein D.M."/>
            <person name="Harris C."/>
            <person name="Jackson D.J."/>
            <person name="Leys S.P."/>
            <person name="Shu S."/>
            <person name="Woodcroft B.J."/>
            <person name="Vervoort M."/>
            <person name="Kosik K.S."/>
            <person name="Manning G."/>
            <person name="Degnan B.M."/>
            <person name="Rokhsar D.S."/>
        </authorList>
    </citation>
    <scope>NUCLEOTIDE SEQUENCE [LARGE SCALE GENOMIC DNA]</scope>
</reference>
<proteinExistence type="predicted"/>
<dbReference type="GeneID" id="109592950"/>
<organism evidence="2 3">
    <name type="scientific">Amphimedon queenslandica</name>
    <name type="common">Sponge</name>
    <dbReference type="NCBI Taxonomy" id="400682"/>
    <lineage>
        <taxon>Eukaryota</taxon>
        <taxon>Metazoa</taxon>
        <taxon>Porifera</taxon>
        <taxon>Demospongiae</taxon>
        <taxon>Heteroscleromorpha</taxon>
        <taxon>Haplosclerida</taxon>
        <taxon>Niphatidae</taxon>
        <taxon>Amphimedon</taxon>
    </lineage>
</organism>
<reference evidence="2" key="2">
    <citation type="submission" date="2024-06" db="UniProtKB">
        <authorList>
            <consortium name="EnsemblMetazoa"/>
        </authorList>
    </citation>
    <scope>IDENTIFICATION</scope>
</reference>
<feature type="compositionally biased region" description="Basic residues" evidence="1">
    <location>
        <begin position="63"/>
        <end position="74"/>
    </location>
</feature>
<keyword evidence="3" id="KW-1185">Reference proteome</keyword>
<feature type="compositionally biased region" description="Polar residues" evidence="1">
    <location>
        <begin position="102"/>
        <end position="111"/>
    </location>
</feature>
<name>A0AAN0K3S8_AMPQE</name>
<dbReference type="KEGG" id="aqu:109592950"/>
<evidence type="ECO:0000313" key="2">
    <source>
        <dbReference type="EnsemblMetazoa" id="XP_019863807.1"/>
    </source>
</evidence>
<accession>A0AAN0K3S8</accession>